<dbReference type="STRING" id="1232683.ADIMK_3164"/>
<reference evidence="1 2" key="1">
    <citation type="submission" date="2014-04" db="EMBL/GenBank/DDBJ databases">
        <title>Marinobacterium kochiensis sp. nov., isolated from sediment sample collected from Kochi backwaters in Kerala, India.</title>
        <authorList>
            <person name="Singh A."/>
            <person name="Pinnaka A.K."/>
        </authorList>
    </citation>
    <scope>NUCLEOTIDE SEQUENCE [LARGE SCALE GENOMIC DNA]</scope>
    <source>
        <strain evidence="1 2">AK27</strain>
    </source>
</reference>
<sequence length="39" mass="4345">MISSWLQTVLMDGCRARIKKKGGLSDPVLLLKVFVATLR</sequence>
<dbReference type="EMBL" id="JMQN01000047">
    <property type="protein sequence ID" value="KEA62692.1"/>
    <property type="molecule type" value="Genomic_DNA"/>
</dbReference>
<organism evidence="1 2">
    <name type="scientific">Marinobacterium lacunae</name>
    <dbReference type="NCBI Taxonomy" id="1232683"/>
    <lineage>
        <taxon>Bacteria</taxon>
        <taxon>Pseudomonadati</taxon>
        <taxon>Pseudomonadota</taxon>
        <taxon>Gammaproteobacteria</taxon>
        <taxon>Oceanospirillales</taxon>
        <taxon>Oceanospirillaceae</taxon>
        <taxon>Marinobacterium</taxon>
    </lineage>
</organism>
<name>A0A081FVY7_9GAMM</name>
<protein>
    <submittedName>
        <fullName evidence="1">Uncharacterized protein</fullName>
    </submittedName>
</protein>
<dbReference type="Proteomes" id="UP000028252">
    <property type="component" value="Unassembled WGS sequence"/>
</dbReference>
<dbReference type="AlphaFoldDB" id="A0A081FVY7"/>
<accession>A0A081FVY7</accession>
<evidence type="ECO:0000313" key="2">
    <source>
        <dbReference type="Proteomes" id="UP000028252"/>
    </source>
</evidence>
<keyword evidence="2" id="KW-1185">Reference proteome</keyword>
<dbReference type="PATRIC" id="fig|1232683.4.peg.3114"/>
<gene>
    <name evidence="1" type="ORF">ADIMK_3164</name>
</gene>
<comment type="caution">
    <text evidence="1">The sequence shown here is derived from an EMBL/GenBank/DDBJ whole genome shotgun (WGS) entry which is preliminary data.</text>
</comment>
<evidence type="ECO:0000313" key="1">
    <source>
        <dbReference type="EMBL" id="KEA62692.1"/>
    </source>
</evidence>
<proteinExistence type="predicted"/>